<sequence length="346" mass="36430">MTQNQAAWVTGSAAQPTHPFSIQDAPYPTAGHGEVVIKNTALAINPVDWKIQTHGAPWLGKWPFILGTDVAGVVVDVGSGVTRFVNGQRVVAYGHSLGSQNPANAGFQLYTLAKESHAAAIPDSISFEEAAVLPQALCTAAAGLFLKDSLDLPLPSATDIKPTGKSILIWGGASSVGGTAIQLAQATGLTVITTASAHNHELARSLGANAVFDYKSPTVVKDIAAALANTEFVGVFDAISEPSSFEMVRAILDQLKAGVKTVCVQPYNKPTEQFAPVFIMSNALTFDSNKYVADGIWKDFVSKALENGRLKPKPDPEVTGNGLEEIQKAVDILKKGVSAKKIIVTL</sequence>
<dbReference type="Proteomes" id="UP001201262">
    <property type="component" value="Unassembled WGS sequence"/>
</dbReference>
<dbReference type="PANTHER" id="PTHR45348:SF2">
    <property type="entry name" value="ZINC-TYPE ALCOHOL DEHYDROGENASE-LIKE PROTEIN C2E1P3.01"/>
    <property type="match status" value="1"/>
</dbReference>
<reference evidence="4" key="1">
    <citation type="submission" date="2021-12" db="EMBL/GenBank/DDBJ databases">
        <title>Convergent genome expansion in fungi linked to evolution of root-endophyte symbiosis.</title>
        <authorList>
            <consortium name="DOE Joint Genome Institute"/>
            <person name="Ke Y.-H."/>
            <person name="Bonito G."/>
            <person name="Liao H.-L."/>
            <person name="Looney B."/>
            <person name="Rojas-Flechas A."/>
            <person name="Nash J."/>
            <person name="Hameed K."/>
            <person name="Schadt C."/>
            <person name="Martin F."/>
            <person name="Crous P.W."/>
            <person name="Miettinen O."/>
            <person name="Magnuson J.K."/>
            <person name="Labbe J."/>
            <person name="Jacobson D."/>
            <person name="Doktycz M.J."/>
            <person name="Veneault-Fourrey C."/>
            <person name="Kuo A."/>
            <person name="Mondo S."/>
            <person name="Calhoun S."/>
            <person name="Riley R."/>
            <person name="Ohm R."/>
            <person name="LaButti K."/>
            <person name="Andreopoulos B."/>
            <person name="Pangilinan J."/>
            <person name="Nolan M."/>
            <person name="Tritt A."/>
            <person name="Clum A."/>
            <person name="Lipzen A."/>
            <person name="Daum C."/>
            <person name="Barry K."/>
            <person name="Grigoriev I.V."/>
            <person name="Vilgalys R."/>
        </authorList>
    </citation>
    <scope>NUCLEOTIDE SEQUENCE</scope>
    <source>
        <strain evidence="4">PMI_201</strain>
    </source>
</reference>
<dbReference type="InterPro" id="IPR047122">
    <property type="entry name" value="Trans-enoyl_RdTase-like"/>
</dbReference>
<dbReference type="AlphaFoldDB" id="A0AAD4PRJ3"/>
<dbReference type="InterPro" id="IPR020843">
    <property type="entry name" value="ER"/>
</dbReference>
<keyword evidence="5" id="KW-1185">Reference proteome</keyword>
<feature type="domain" description="Enoyl reductase (ER)" evidence="3">
    <location>
        <begin position="11"/>
        <end position="344"/>
    </location>
</feature>
<dbReference type="SUPFAM" id="SSF51735">
    <property type="entry name" value="NAD(P)-binding Rossmann-fold domains"/>
    <property type="match status" value="1"/>
</dbReference>
<dbReference type="GeneID" id="70247892"/>
<evidence type="ECO:0000313" key="4">
    <source>
        <dbReference type="EMBL" id="KAH8688997.1"/>
    </source>
</evidence>
<dbReference type="Gene3D" id="3.40.50.720">
    <property type="entry name" value="NAD(P)-binding Rossmann-like Domain"/>
    <property type="match status" value="1"/>
</dbReference>
<dbReference type="EMBL" id="JAJTJA010000016">
    <property type="protein sequence ID" value="KAH8688997.1"/>
    <property type="molecule type" value="Genomic_DNA"/>
</dbReference>
<evidence type="ECO:0000259" key="3">
    <source>
        <dbReference type="SMART" id="SM00829"/>
    </source>
</evidence>
<dbReference type="GO" id="GO:0016651">
    <property type="term" value="F:oxidoreductase activity, acting on NAD(P)H"/>
    <property type="evidence" value="ECO:0007669"/>
    <property type="project" value="InterPro"/>
</dbReference>
<dbReference type="Pfam" id="PF00107">
    <property type="entry name" value="ADH_zinc_N"/>
    <property type="match status" value="1"/>
</dbReference>
<dbReference type="SMART" id="SM00829">
    <property type="entry name" value="PKS_ER"/>
    <property type="match status" value="1"/>
</dbReference>
<dbReference type="SUPFAM" id="SSF50129">
    <property type="entry name" value="GroES-like"/>
    <property type="match status" value="1"/>
</dbReference>
<dbReference type="InterPro" id="IPR013149">
    <property type="entry name" value="ADH-like_C"/>
</dbReference>
<dbReference type="InterPro" id="IPR013154">
    <property type="entry name" value="ADH-like_N"/>
</dbReference>
<protein>
    <submittedName>
        <fullName evidence="4">Zinc-binding oxidoreductase CipB</fullName>
    </submittedName>
</protein>
<organism evidence="4 5">
    <name type="scientific">Talaromyces proteolyticus</name>
    <dbReference type="NCBI Taxonomy" id="1131652"/>
    <lineage>
        <taxon>Eukaryota</taxon>
        <taxon>Fungi</taxon>
        <taxon>Dikarya</taxon>
        <taxon>Ascomycota</taxon>
        <taxon>Pezizomycotina</taxon>
        <taxon>Eurotiomycetes</taxon>
        <taxon>Eurotiomycetidae</taxon>
        <taxon>Eurotiales</taxon>
        <taxon>Trichocomaceae</taxon>
        <taxon>Talaromyces</taxon>
        <taxon>Talaromyces sect. Bacilispori</taxon>
    </lineage>
</organism>
<comment type="caution">
    <text evidence="4">The sequence shown here is derived from an EMBL/GenBank/DDBJ whole genome shotgun (WGS) entry which is preliminary data.</text>
</comment>
<dbReference type="RefSeq" id="XP_046065423.1">
    <property type="nucleotide sequence ID" value="XM_046217605.1"/>
</dbReference>
<name>A0AAD4PRJ3_9EURO</name>
<evidence type="ECO:0000256" key="2">
    <source>
        <dbReference type="ARBA" id="ARBA00023002"/>
    </source>
</evidence>
<dbReference type="InterPro" id="IPR011032">
    <property type="entry name" value="GroES-like_sf"/>
</dbReference>
<evidence type="ECO:0000313" key="5">
    <source>
        <dbReference type="Proteomes" id="UP001201262"/>
    </source>
</evidence>
<comment type="similarity">
    <text evidence="1">Belongs to the zinc-containing alcohol dehydrogenase family.</text>
</comment>
<proteinExistence type="inferred from homology"/>
<gene>
    <name evidence="4" type="ORF">BGW36DRAFT_391552</name>
</gene>
<keyword evidence="2" id="KW-0560">Oxidoreductase</keyword>
<dbReference type="CDD" id="cd08249">
    <property type="entry name" value="enoyl_reductase_like"/>
    <property type="match status" value="1"/>
</dbReference>
<dbReference type="PANTHER" id="PTHR45348">
    <property type="entry name" value="HYPOTHETICAL OXIDOREDUCTASE (EUROFUNG)"/>
    <property type="match status" value="1"/>
</dbReference>
<accession>A0AAD4PRJ3</accession>
<evidence type="ECO:0000256" key="1">
    <source>
        <dbReference type="ARBA" id="ARBA00008072"/>
    </source>
</evidence>
<dbReference type="Gene3D" id="3.90.180.10">
    <property type="entry name" value="Medium-chain alcohol dehydrogenases, catalytic domain"/>
    <property type="match status" value="1"/>
</dbReference>
<dbReference type="Pfam" id="PF08240">
    <property type="entry name" value="ADH_N"/>
    <property type="match status" value="1"/>
</dbReference>
<dbReference type="InterPro" id="IPR036291">
    <property type="entry name" value="NAD(P)-bd_dom_sf"/>
</dbReference>